<feature type="compositionally biased region" description="Basic and acidic residues" evidence="1">
    <location>
        <begin position="194"/>
        <end position="204"/>
    </location>
</feature>
<reference evidence="2" key="1">
    <citation type="submission" date="2023-04" db="EMBL/GenBank/DDBJ databases">
        <title>Aspergillus oryzae NBRC 4228.</title>
        <authorList>
            <person name="Ichikawa N."/>
            <person name="Sato H."/>
            <person name="Tonouchi N."/>
        </authorList>
    </citation>
    <scope>NUCLEOTIDE SEQUENCE</scope>
    <source>
        <strain evidence="2">NBRC 4228</strain>
    </source>
</reference>
<dbReference type="AlphaFoldDB" id="A0AAN4YKN0"/>
<name>A0AAN4YKN0_ASPOZ</name>
<accession>A0AAN4YKN0</accession>
<evidence type="ECO:0000313" key="2">
    <source>
        <dbReference type="EMBL" id="GMG28864.1"/>
    </source>
</evidence>
<proteinExistence type="predicted"/>
<comment type="caution">
    <text evidence="2">The sequence shown here is derived from an EMBL/GenBank/DDBJ whole genome shotgun (WGS) entry which is preliminary data.</text>
</comment>
<evidence type="ECO:0000256" key="1">
    <source>
        <dbReference type="SAM" id="MobiDB-lite"/>
    </source>
</evidence>
<dbReference type="Proteomes" id="UP001165205">
    <property type="component" value="Unassembled WGS sequence"/>
</dbReference>
<sequence length="204" mass="22296">MVQANLAQPAGRSVARIRAPVPFVLYIADISSLEVMIPPKWLPNVPTKIVGRTCPNEIAQTGTAVVDAAELAQPWGGREVPRGLSPCHADEYQCNDPGVSFVVMDESEAAKGHEEADRDDNNNPCRQWDRIAGYGHKKLASDHCSNDRISAIDNNIQQAAKLRTPDAECIAGDCHLAEAAWWAQRRGKSGCNGPKERREDSQDD</sequence>
<protein>
    <submittedName>
        <fullName evidence="2">Unnamed protein product</fullName>
    </submittedName>
</protein>
<dbReference type="EMBL" id="BSYA01000050">
    <property type="protein sequence ID" value="GMG28864.1"/>
    <property type="molecule type" value="Genomic_DNA"/>
</dbReference>
<feature type="region of interest" description="Disordered" evidence="1">
    <location>
        <begin position="185"/>
        <end position="204"/>
    </location>
</feature>
<gene>
    <name evidence="2" type="ORF">Aory04_000520900</name>
</gene>
<evidence type="ECO:0000313" key="3">
    <source>
        <dbReference type="Proteomes" id="UP001165205"/>
    </source>
</evidence>
<organism evidence="2 3">
    <name type="scientific">Aspergillus oryzae</name>
    <name type="common">Yellow koji mold</name>
    <dbReference type="NCBI Taxonomy" id="5062"/>
    <lineage>
        <taxon>Eukaryota</taxon>
        <taxon>Fungi</taxon>
        <taxon>Dikarya</taxon>
        <taxon>Ascomycota</taxon>
        <taxon>Pezizomycotina</taxon>
        <taxon>Eurotiomycetes</taxon>
        <taxon>Eurotiomycetidae</taxon>
        <taxon>Eurotiales</taxon>
        <taxon>Aspergillaceae</taxon>
        <taxon>Aspergillus</taxon>
        <taxon>Aspergillus subgen. Circumdati</taxon>
    </lineage>
</organism>